<reference evidence="3" key="1">
    <citation type="submission" date="2020-11" db="EMBL/GenBank/DDBJ databases">
        <title>Nocardioides cynanchi sp. nov., isolated from soil of rhizosphere of Cynanchum wilfordii.</title>
        <authorList>
            <person name="Lee J.-S."/>
            <person name="Suh M.K."/>
            <person name="Kim J.-S."/>
        </authorList>
    </citation>
    <scope>NUCLEOTIDE SEQUENCE</scope>
    <source>
        <strain evidence="3">KCTC 19276</strain>
    </source>
</reference>
<accession>A0A930YK29</accession>
<dbReference type="InterPro" id="IPR013096">
    <property type="entry name" value="Cupin_2"/>
</dbReference>
<dbReference type="Gene3D" id="2.60.120.10">
    <property type="entry name" value="Jelly Rolls"/>
    <property type="match status" value="1"/>
</dbReference>
<feature type="domain" description="Cupin type-2" evidence="2">
    <location>
        <begin position="34"/>
        <end position="105"/>
    </location>
</feature>
<organism evidence="3 4">
    <name type="scientific">Nocardioides agariphilus</name>
    <dbReference type="NCBI Taxonomy" id="433664"/>
    <lineage>
        <taxon>Bacteria</taxon>
        <taxon>Bacillati</taxon>
        <taxon>Actinomycetota</taxon>
        <taxon>Actinomycetes</taxon>
        <taxon>Propionibacteriales</taxon>
        <taxon>Nocardioidaceae</taxon>
        <taxon>Nocardioides</taxon>
    </lineage>
</organism>
<evidence type="ECO:0000256" key="1">
    <source>
        <dbReference type="SAM" id="MobiDB-lite"/>
    </source>
</evidence>
<evidence type="ECO:0000313" key="4">
    <source>
        <dbReference type="Proteomes" id="UP000660668"/>
    </source>
</evidence>
<comment type="caution">
    <text evidence="3">The sequence shown here is derived from an EMBL/GenBank/DDBJ whole genome shotgun (WGS) entry which is preliminary data.</text>
</comment>
<protein>
    <submittedName>
        <fullName evidence="3">Cupin domain-containing protein</fullName>
    </submittedName>
</protein>
<sequence length="141" mass="15035">MQTRCFPSTPDARSPAGAEVRTLIEGELGGMIHSTVPAGQVNRATVHATVSEFWHVLSGEGQIWRRDDTGEETTQLGAGVTIDITVGTAFQYRCTGSEPLTFLCITMPPWPGEQEATIIEGPWTPNAPQGRRGGGGVVGWA</sequence>
<dbReference type="InterPro" id="IPR011051">
    <property type="entry name" value="RmlC_Cupin_sf"/>
</dbReference>
<dbReference type="Proteomes" id="UP000660668">
    <property type="component" value="Unassembled WGS sequence"/>
</dbReference>
<dbReference type="InterPro" id="IPR014710">
    <property type="entry name" value="RmlC-like_jellyroll"/>
</dbReference>
<evidence type="ECO:0000259" key="2">
    <source>
        <dbReference type="Pfam" id="PF07883"/>
    </source>
</evidence>
<feature type="region of interest" description="Disordered" evidence="1">
    <location>
        <begin position="121"/>
        <end position="141"/>
    </location>
</feature>
<keyword evidence="4" id="KW-1185">Reference proteome</keyword>
<feature type="compositionally biased region" description="Gly residues" evidence="1">
    <location>
        <begin position="131"/>
        <end position="141"/>
    </location>
</feature>
<dbReference type="AlphaFoldDB" id="A0A930YK29"/>
<evidence type="ECO:0000313" key="3">
    <source>
        <dbReference type="EMBL" id="MBF4769798.1"/>
    </source>
</evidence>
<gene>
    <name evidence="3" type="ORF">ISU10_18670</name>
</gene>
<dbReference type="Pfam" id="PF07883">
    <property type="entry name" value="Cupin_2"/>
    <property type="match status" value="1"/>
</dbReference>
<proteinExistence type="predicted"/>
<dbReference type="EMBL" id="JADKPO010000032">
    <property type="protein sequence ID" value="MBF4769798.1"/>
    <property type="molecule type" value="Genomic_DNA"/>
</dbReference>
<dbReference type="SUPFAM" id="SSF51182">
    <property type="entry name" value="RmlC-like cupins"/>
    <property type="match status" value="1"/>
</dbReference>
<name>A0A930YK29_9ACTN</name>